<protein>
    <submittedName>
        <fullName evidence="4">FecR family protein</fullName>
    </submittedName>
</protein>
<keyword evidence="1" id="KW-0472">Membrane</keyword>
<evidence type="ECO:0000259" key="2">
    <source>
        <dbReference type="Pfam" id="PF04773"/>
    </source>
</evidence>
<evidence type="ECO:0000256" key="1">
    <source>
        <dbReference type="SAM" id="Phobius"/>
    </source>
</evidence>
<dbReference type="Pfam" id="PF16344">
    <property type="entry name" value="FecR_C"/>
    <property type="match status" value="1"/>
</dbReference>
<feature type="domain" description="Protein FecR C-terminal" evidence="3">
    <location>
        <begin position="281"/>
        <end position="348"/>
    </location>
</feature>
<feature type="transmembrane region" description="Helical" evidence="1">
    <location>
        <begin position="91"/>
        <end position="110"/>
    </location>
</feature>
<accession>A0AAJ5WNP1</accession>
<dbReference type="GO" id="GO:0016989">
    <property type="term" value="F:sigma factor antagonist activity"/>
    <property type="evidence" value="ECO:0007669"/>
    <property type="project" value="TreeGrafter"/>
</dbReference>
<dbReference type="Pfam" id="PF04773">
    <property type="entry name" value="FecR"/>
    <property type="match status" value="1"/>
</dbReference>
<dbReference type="InterPro" id="IPR012373">
    <property type="entry name" value="Ferrdict_sens_TM"/>
</dbReference>
<keyword evidence="1" id="KW-1133">Transmembrane helix</keyword>
<organism evidence="4 5">
    <name type="scientific">Candidatus Pseudobacter hemicellulosilyticus</name>
    <dbReference type="NCBI Taxonomy" id="3121375"/>
    <lineage>
        <taxon>Bacteria</taxon>
        <taxon>Pseudomonadati</taxon>
        <taxon>Bacteroidota</taxon>
        <taxon>Chitinophagia</taxon>
        <taxon>Chitinophagales</taxon>
        <taxon>Chitinophagaceae</taxon>
        <taxon>Pseudobacter</taxon>
    </lineage>
</organism>
<evidence type="ECO:0000313" key="5">
    <source>
        <dbReference type="Proteomes" id="UP001220610"/>
    </source>
</evidence>
<dbReference type="PANTHER" id="PTHR30273">
    <property type="entry name" value="PERIPLASMIC SIGNAL SENSOR AND SIGMA FACTOR ACTIVATOR FECR-RELATED"/>
    <property type="match status" value="1"/>
</dbReference>
<dbReference type="Proteomes" id="UP001220610">
    <property type="component" value="Chromosome"/>
</dbReference>
<dbReference type="PANTHER" id="PTHR30273:SF2">
    <property type="entry name" value="PROTEIN FECR"/>
    <property type="match status" value="1"/>
</dbReference>
<dbReference type="AlphaFoldDB" id="A0AAJ5WNP1"/>
<dbReference type="Gene3D" id="3.55.50.30">
    <property type="match status" value="1"/>
</dbReference>
<dbReference type="InterPro" id="IPR032508">
    <property type="entry name" value="FecR_C"/>
</dbReference>
<keyword evidence="1" id="KW-0812">Transmembrane</keyword>
<sequence>MNEMHRFNYLLDKLLSKTITIAEKEEFFDLLLSNRFDETLQTRIGNDYLENIEGADLPPHIAQEIVRNILLSEKKTLETIPSVKVVKHRRWIWAAAAVAACLLFLSVWLFKGVNDTGEPSFVSVIPPTTIQHTNTGKIAETIVLPDNTAVTLQPHATLHYPAQFTDTVREVYLEGNAFFKVTRKPNQLFYVYYNKVVTKVLGTSFDVSTNDKTGNIEVAVQSGKVQVYENRELVADPGKAASIIVTPNQKAIYKTFQGVFESTLVEHPQPVNLRTDPKSSFVFEQAKLSSIFTQLENAYDISIVVENESIYNCVFSGDITRQDLYGKLEFICLTINASYEINGTKILVKGKGCPAQ</sequence>
<gene>
    <name evidence="4" type="ORF">P0Y53_15825</name>
</gene>
<evidence type="ECO:0000313" key="4">
    <source>
        <dbReference type="EMBL" id="WEK33957.1"/>
    </source>
</evidence>
<reference evidence="4" key="1">
    <citation type="submission" date="2023-03" db="EMBL/GenBank/DDBJ databases">
        <title>Andean soil-derived lignocellulolytic bacterial consortium as a source of novel taxa and putative plastic-active enzymes.</title>
        <authorList>
            <person name="Diaz-Garcia L."/>
            <person name="Chuvochina M."/>
            <person name="Feuerriegel G."/>
            <person name="Bunk B."/>
            <person name="Sproer C."/>
            <person name="Streit W.R."/>
            <person name="Rodriguez L.M."/>
            <person name="Overmann J."/>
            <person name="Jimenez D.J."/>
        </authorList>
    </citation>
    <scope>NUCLEOTIDE SEQUENCE</scope>
    <source>
        <strain evidence="4">MAG 7</strain>
    </source>
</reference>
<proteinExistence type="predicted"/>
<name>A0AAJ5WNP1_9BACT</name>
<dbReference type="EMBL" id="CP119311">
    <property type="protein sequence ID" value="WEK33957.1"/>
    <property type="molecule type" value="Genomic_DNA"/>
</dbReference>
<evidence type="ECO:0000259" key="3">
    <source>
        <dbReference type="Pfam" id="PF16344"/>
    </source>
</evidence>
<dbReference type="InterPro" id="IPR006860">
    <property type="entry name" value="FecR"/>
</dbReference>
<dbReference type="Gene3D" id="2.60.120.1440">
    <property type="match status" value="1"/>
</dbReference>
<feature type="domain" description="FecR protein" evidence="2">
    <location>
        <begin position="134"/>
        <end position="226"/>
    </location>
</feature>